<evidence type="ECO:0000256" key="7">
    <source>
        <dbReference type="SAM" id="MobiDB-lite"/>
    </source>
</evidence>
<comment type="similarity">
    <text evidence="5 6">Belongs to the eukaryotic ribosomal protein eS1 family.</text>
</comment>
<feature type="initiator methionine" description="Removed" evidence="5">
    <location>
        <position position="1"/>
    </location>
</feature>
<dbReference type="SMART" id="SM01397">
    <property type="entry name" value="Ribosomal_S3Ae"/>
    <property type="match status" value="1"/>
</dbReference>
<dbReference type="PANTHER" id="PTHR11830">
    <property type="entry name" value="40S RIBOSOMAL PROTEIN S3A"/>
    <property type="match status" value="1"/>
</dbReference>
<dbReference type="GO" id="GO:0022627">
    <property type="term" value="C:cytosolic small ribosomal subunit"/>
    <property type="evidence" value="ECO:0007669"/>
    <property type="project" value="UniProtKB-UniRule"/>
</dbReference>
<accession>A0A078B5Q8</accession>
<dbReference type="GO" id="GO:0006412">
    <property type="term" value="P:translation"/>
    <property type="evidence" value="ECO:0007669"/>
    <property type="project" value="UniProtKB-UniRule"/>
</dbReference>
<gene>
    <name evidence="8" type="primary">Contig6446.g6906</name>
    <name evidence="8" type="ORF">STYLEM_18995</name>
</gene>
<evidence type="ECO:0000313" key="8">
    <source>
        <dbReference type="EMBL" id="CDW89855.1"/>
    </source>
</evidence>
<dbReference type="OMA" id="TRFKGHE"/>
<evidence type="ECO:0000256" key="5">
    <source>
        <dbReference type="HAMAP-Rule" id="MF_03122"/>
    </source>
</evidence>
<proteinExistence type="inferred from homology"/>
<dbReference type="Proteomes" id="UP000039865">
    <property type="component" value="Unassembled WGS sequence"/>
</dbReference>
<dbReference type="InterPro" id="IPR001593">
    <property type="entry name" value="Ribosomal_eS1"/>
</dbReference>
<dbReference type="Pfam" id="PF01015">
    <property type="entry name" value="Ribosomal_S3Ae"/>
    <property type="match status" value="1"/>
</dbReference>
<evidence type="ECO:0000256" key="4">
    <source>
        <dbReference type="ARBA" id="ARBA00023274"/>
    </source>
</evidence>
<keyword evidence="2 5" id="KW-0963">Cytoplasm</keyword>
<keyword evidence="9" id="KW-1185">Reference proteome</keyword>
<evidence type="ECO:0000256" key="3">
    <source>
        <dbReference type="ARBA" id="ARBA00022980"/>
    </source>
</evidence>
<comment type="subunit">
    <text evidence="5">Component of the small ribosomal subunit. Mature ribosomes consist of a small (40S) and a large (60S) subunit. The 40S subunit contains about 33 different proteins and 1 molecule of RNA (18S). The 60S subunit contains about 49 different proteins and 3 molecules of RNA (25S, 5.8S and 5S).</text>
</comment>
<reference evidence="8 9" key="1">
    <citation type="submission" date="2014-06" db="EMBL/GenBank/DDBJ databases">
        <authorList>
            <person name="Swart Estienne"/>
        </authorList>
    </citation>
    <scope>NUCLEOTIDE SEQUENCE [LARGE SCALE GENOMIC DNA]</scope>
    <source>
        <strain evidence="8 9">130c</strain>
    </source>
</reference>
<dbReference type="InParanoid" id="A0A078B5Q8"/>
<organism evidence="8 9">
    <name type="scientific">Stylonychia lemnae</name>
    <name type="common">Ciliate</name>
    <dbReference type="NCBI Taxonomy" id="5949"/>
    <lineage>
        <taxon>Eukaryota</taxon>
        <taxon>Sar</taxon>
        <taxon>Alveolata</taxon>
        <taxon>Ciliophora</taxon>
        <taxon>Intramacronucleata</taxon>
        <taxon>Spirotrichea</taxon>
        <taxon>Stichotrichia</taxon>
        <taxon>Sporadotrichida</taxon>
        <taxon>Oxytrichidae</taxon>
        <taxon>Stylonychinae</taxon>
        <taxon>Stylonychia</taxon>
    </lineage>
</organism>
<name>A0A078B5Q8_STYLE</name>
<dbReference type="OrthoDB" id="9834376at2759"/>
<dbReference type="InterPro" id="IPR027500">
    <property type="entry name" value="Ribosomal_eS1_euk"/>
</dbReference>
<keyword evidence="3 5" id="KW-0689">Ribosomal protein</keyword>
<dbReference type="InterPro" id="IPR018281">
    <property type="entry name" value="Ribosomal_eS1_CS"/>
</dbReference>
<evidence type="ECO:0000256" key="1">
    <source>
        <dbReference type="ARBA" id="ARBA00004496"/>
    </source>
</evidence>
<dbReference type="EMBL" id="CCKQ01017933">
    <property type="protein sequence ID" value="CDW89855.1"/>
    <property type="molecule type" value="Genomic_DNA"/>
</dbReference>
<feature type="region of interest" description="Disordered" evidence="7">
    <location>
        <begin position="240"/>
        <end position="260"/>
    </location>
</feature>
<dbReference type="HAMAP" id="MF_03122">
    <property type="entry name" value="Ribosomal_eS1_euk"/>
    <property type="match status" value="1"/>
</dbReference>
<dbReference type="PROSITE" id="PS01191">
    <property type="entry name" value="RIBOSOMAL_S3AE"/>
    <property type="match status" value="1"/>
</dbReference>
<evidence type="ECO:0000256" key="2">
    <source>
        <dbReference type="ARBA" id="ARBA00022490"/>
    </source>
</evidence>
<dbReference type="GO" id="GO:0003735">
    <property type="term" value="F:structural constituent of ribosome"/>
    <property type="evidence" value="ECO:0007669"/>
    <property type="project" value="UniProtKB-UniRule"/>
</dbReference>
<sequence>MTAGKNPRNFKKKGQKKKVVHSFAKKEWYNVHVPTVFDVRVPTITPCNRTAGQKISADSLKGRVFEVSLADLNRDSNDQAWRKMKVQIEEVKGFDCYTNFYGMDITRDKLCTIVKKWHTTVEAFVQTKTADGYLLRMFAIGFTQRTKKQVRATCYAKGSQRKLIRKKMMEIMINEAQKSTLKELTKKFVSDTIGKEIQKQCGKIFPLQNVLVRKVKLLKKPKFDLTKLMELYQEKPELEIKGKKEGKEEQPKNLLDKKKQ</sequence>
<evidence type="ECO:0000256" key="6">
    <source>
        <dbReference type="RuleBase" id="RU000668"/>
    </source>
</evidence>
<dbReference type="FunCoup" id="A0A078B5Q8">
    <property type="interactions" value="391"/>
</dbReference>
<comment type="subcellular location">
    <subcellularLocation>
        <location evidence="1 5">Cytoplasm</location>
    </subcellularLocation>
</comment>
<dbReference type="AlphaFoldDB" id="A0A078B5Q8"/>
<keyword evidence="4 5" id="KW-0687">Ribonucleoprotein</keyword>
<protein>
    <recommendedName>
        <fullName evidence="5">Small ribosomal subunit protein eS1</fullName>
    </recommendedName>
</protein>
<evidence type="ECO:0000313" key="9">
    <source>
        <dbReference type="Proteomes" id="UP000039865"/>
    </source>
</evidence>